<organism evidence="1 2">
    <name type="scientific">Pyropia yezoensis</name>
    <name type="common">Susabi-nori</name>
    <name type="synonym">Porphyra yezoensis</name>
    <dbReference type="NCBI Taxonomy" id="2788"/>
    <lineage>
        <taxon>Eukaryota</taxon>
        <taxon>Rhodophyta</taxon>
        <taxon>Bangiophyceae</taxon>
        <taxon>Bangiales</taxon>
        <taxon>Bangiaceae</taxon>
        <taxon>Pyropia</taxon>
    </lineage>
</organism>
<accession>A0ACC3C0W7</accession>
<name>A0ACC3C0W7_PYRYE</name>
<proteinExistence type="predicted"/>
<sequence length="593" mass="61386">MYPDMSVIGGGTAIGRFHLLPSLTCNTRAPELANGTRTFSIRPADPSNSSAATRLLPDATCVAPVENPTLLLVLPDPANSLAGIGHAQLFGTSWVLDDRRLAGPGSRLTSRVKLLRAGPSGDDSWSMVHPFTDDGLEYEADVARLLTLQRNSVGGEVMRVSGEWEVVALTRLTGGLCLNANCSDFSAVATLLPPPAAGAATPTIITRTPTADDEGPLDTPGPTRPVPMFEHDVLSLGRAVQVDPGWLPNVTLWGPPPTLTVASLTPFHKDLVRPDGRFRRSAALEMTAFSFCQEPADAFVTDPDRYCGGKGVRKAGAVAKDLRVSSHPDGKEAVVVSTADDVPNVDVSWTWVPGAGATPPSPPDCAVPVDAAYAPRPGWLAGTGSREVAAEAPSEVALALTLGTCAAPPPPPTAPGAPPTAPPPLASAAPTPPAQAYSLLRIAERDARREVVGRLSRAFDAALFRADEPAEPAEASDIVLAIVVVAPALVAQAVAVQSDTWQIANKAAFVATGLSGLFSLAGLLTLAVAEGEGAAFRAGGLRHALHVEYVGGGGTGGDPDLTGSRLLLSETLLVAARTDYRRGLLVGLTAGWL</sequence>
<gene>
    <name evidence="1" type="ORF">I4F81_005974</name>
</gene>
<evidence type="ECO:0000313" key="2">
    <source>
        <dbReference type="Proteomes" id="UP000798662"/>
    </source>
</evidence>
<protein>
    <submittedName>
        <fullName evidence="1">Uncharacterized protein</fullName>
    </submittedName>
</protein>
<comment type="caution">
    <text evidence="1">The sequence shown here is derived from an EMBL/GenBank/DDBJ whole genome shotgun (WGS) entry which is preliminary data.</text>
</comment>
<reference evidence="1" key="1">
    <citation type="submission" date="2019-11" db="EMBL/GenBank/DDBJ databases">
        <title>Nori genome reveals adaptations in red seaweeds to the harsh intertidal environment.</title>
        <authorList>
            <person name="Wang D."/>
            <person name="Mao Y."/>
        </authorList>
    </citation>
    <scope>NUCLEOTIDE SEQUENCE</scope>
    <source>
        <tissue evidence="1">Gametophyte</tissue>
    </source>
</reference>
<dbReference type="EMBL" id="CM020619">
    <property type="protein sequence ID" value="KAK1863418.1"/>
    <property type="molecule type" value="Genomic_DNA"/>
</dbReference>
<evidence type="ECO:0000313" key="1">
    <source>
        <dbReference type="EMBL" id="KAK1863418.1"/>
    </source>
</evidence>
<dbReference type="Proteomes" id="UP000798662">
    <property type="component" value="Chromosome 2"/>
</dbReference>
<keyword evidence="2" id="KW-1185">Reference proteome</keyword>